<keyword evidence="1" id="KW-0805">Transcription regulation</keyword>
<keyword evidence="3" id="KW-0804">Transcription</keyword>
<dbReference type="PANTHER" id="PTHR46796:SF14">
    <property type="entry name" value="TRANSCRIPTIONAL REGULATORY PROTEIN"/>
    <property type="match status" value="1"/>
</dbReference>
<name>A0A329Y8K4_RHITR</name>
<dbReference type="Gene3D" id="1.10.10.60">
    <property type="entry name" value="Homeodomain-like"/>
    <property type="match status" value="1"/>
</dbReference>
<dbReference type="GO" id="GO:0003700">
    <property type="term" value="F:DNA-binding transcription factor activity"/>
    <property type="evidence" value="ECO:0007669"/>
    <property type="project" value="InterPro"/>
</dbReference>
<dbReference type="InterPro" id="IPR009057">
    <property type="entry name" value="Homeodomain-like_sf"/>
</dbReference>
<dbReference type="InterPro" id="IPR050204">
    <property type="entry name" value="AraC_XylS_family_regulators"/>
</dbReference>
<gene>
    <name evidence="5" type="ORF">DQ393_19815</name>
</gene>
<sequence length="202" mass="21816">MQSDSAALEVPILGINPSSLTAEKSSEISRLLLKALDCIDDDEVSAIDLVKRASILLQPAQKPAEHGRVHVSGGLAAWQVVKLRAFISDRIDSGISLADLAAVAKLSTSYFSVAFKTSFGRSPHAYVMERRIETAKDQILNTDLSLCEIALNCGLADQAHLSRVFKRVTGTTPSAWRRVKAASKVNLGRRRSSVFDQPSAAV</sequence>
<protein>
    <submittedName>
        <fullName evidence="5">AraC family transcriptional regulator</fullName>
    </submittedName>
</protein>
<dbReference type="PANTHER" id="PTHR46796">
    <property type="entry name" value="HTH-TYPE TRANSCRIPTIONAL ACTIVATOR RHAS-RELATED"/>
    <property type="match status" value="1"/>
</dbReference>
<dbReference type="SUPFAM" id="SSF46689">
    <property type="entry name" value="Homeodomain-like"/>
    <property type="match status" value="2"/>
</dbReference>
<dbReference type="InterPro" id="IPR018062">
    <property type="entry name" value="HTH_AraC-typ_CS"/>
</dbReference>
<dbReference type="EMBL" id="QMKK01000045">
    <property type="protein sequence ID" value="RAX39773.1"/>
    <property type="molecule type" value="Genomic_DNA"/>
</dbReference>
<reference evidence="5 6" key="1">
    <citation type="submission" date="2018-06" db="EMBL/GenBank/DDBJ databases">
        <title>Whole Genome Sequence of an efficient microsymbiont, Rhizobium tropici.</title>
        <authorList>
            <person name="Srinivasan R."/>
            <person name="Singh H.V."/>
            <person name="Srivastava R."/>
            <person name="Kumari B."/>
            <person name="Radhakrishna A."/>
        </authorList>
    </citation>
    <scope>NUCLEOTIDE SEQUENCE [LARGE SCALE GENOMIC DNA]</scope>
    <source>
        <strain evidence="5 6">IGFRI Rhizo-19</strain>
    </source>
</reference>
<organism evidence="5 6">
    <name type="scientific">Rhizobium tropici</name>
    <dbReference type="NCBI Taxonomy" id="398"/>
    <lineage>
        <taxon>Bacteria</taxon>
        <taxon>Pseudomonadati</taxon>
        <taxon>Pseudomonadota</taxon>
        <taxon>Alphaproteobacteria</taxon>
        <taxon>Hyphomicrobiales</taxon>
        <taxon>Rhizobiaceae</taxon>
        <taxon>Rhizobium/Agrobacterium group</taxon>
        <taxon>Rhizobium</taxon>
    </lineage>
</organism>
<dbReference type="PROSITE" id="PS01124">
    <property type="entry name" value="HTH_ARAC_FAMILY_2"/>
    <property type="match status" value="1"/>
</dbReference>
<evidence type="ECO:0000313" key="6">
    <source>
        <dbReference type="Proteomes" id="UP000251205"/>
    </source>
</evidence>
<evidence type="ECO:0000313" key="5">
    <source>
        <dbReference type="EMBL" id="RAX39773.1"/>
    </source>
</evidence>
<feature type="domain" description="HTH araC/xylS-type" evidence="4">
    <location>
        <begin position="81"/>
        <end position="179"/>
    </location>
</feature>
<dbReference type="RefSeq" id="WP_112343448.1">
    <property type="nucleotide sequence ID" value="NZ_QMKK01000045.1"/>
</dbReference>
<dbReference type="Proteomes" id="UP000251205">
    <property type="component" value="Unassembled WGS sequence"/>
</dbReference>
<evidence type="ECO:0000259" key="4">
    <source>
        <dbReference type="PROSITE" id="PS01124"/>
    </source>
</evidence>
<accession>A0A329Y8K4</accession>
<dbReference type="OrthoDB" id="9806208at2"/>
<evidence type="ECO:0000256" key="3">
    <source>
        <dbReference type="ARBA" id="ARBA00023163"/>
    </source>
</evidence>
<dbReference type="InterPro" id="IPR018060">
    <property type="entry name" value="HTH_AraC"/>
</dbReference>
<dbReference type="PROSITE" id="PS00041">
    <property type="entry name" value="HTH_ARAC_FAMILY_1"/>
    <property type="match status" value="1"/>
</dbReference>
<dbReference type="GO" id="GO:0043565">
    <property type="term" value="F:sequence-specific DNA binding"/>
    <property type="evidence" value="ECO:0007669"/>
    <property type="project" value="InterPro"/>
</dbReference>
<dbReference type="Pfam" id="PF12833">
    <property type="entry name" value="HTH_18"/>
    <property type="match status" value="1"/>
</dbReference>
<proteinExistence type="predicted"/>
<keyword evidence="2" id="KW-0238">DNA-binding</keyword>
<dbReference type="AlphaFoldDB" id="A0A329Y8K4"/>
<evidence type="ECO:0000256" key="2">
    <source>
        <dbReference type="ARBA" id="ARBA00023125"/>
    </source>
</evidence>
<dbReference type="SMART" id="SM00342">
    <property type="entry name" value="HTH_ARAC"/>
    <property type="match status" value="1"/>
</dbReference>
<evidence type="ECO:0000256" key="1">
    <source>
        <dbReference type="ARBA" id="ARBA00023015"/>
    </source>
</evidence>
<comment type="caution">
    <text evidence="5">The sequence shown here is derived from an EMBL/GenBank/DDBJ whole genome shotgun (WGS) entry which is preliminary data.</text>
</comment>